<dbReference type="EMBL" id="CP069486">
    <property type="protein sequence ID" value="QRO85299.1"/>
    <property type="molecule type" value="Genomic_DNA"/>
</dbReference>
<comment type="similarity">
    <text evidence="2">Belongs to the isochorismate synthase family.</text>
</comment>
<dbReference type="SUPFAM" id="SSF56322">
    <property type="entry name" value="ADC synthase"/>
    <property type="match status" value="1"/>
</dbReference>
<dbReference type="Proteomes" id="UP000241209">
    <property type="component" value="Unassembled WGS sequence"/>
</dbReference>
<evidence type="ECO:0000313" key="7">
    <source>
        <dbReference type="EMBL" id="PTI30705.1"/>
    </source>
</evidence>
<dbReference type="InterPro" id="IPR015890">
    <property type="entry name" value="Chorismate_C"/>
</dbReference>
<dbReference type="PANTHER" id="PTHR42839">
    <property type="entry name" value="ISOCHORISMATE SYNTHASE ENTC"/>
    <property type="match status" value="1"/>
</dbReference>
<dbReference type="InterPro" id="IPR005801">
    <property type="entry name" value="ADC_synthase"/>
</dbReference>
<dbReference type="Proteomes" id="UP000627155">
    <property type="component" value="Chromosome"/>
</dbReference>
<evidence type="ECO:0000256" key="2">
    <source>
        <dbReference type="ARBA" id="ARBA00005297"/>
    </source>
</evidence>
<dbReference type="InterPro" id="IPR004561">
    <property type="entry name" value="IsoChor_synthase"/>
</dbReference>
<evidence type="ECO:0000313" key="8">
    <source>
        <dbReference type="EMBL" id="QRO85299.1"/>
    </source>
</evidence>
<evidence type="ECO:0000256" key="5">
    <source>
        <dbReference type="ARBA" id="ARBA00041564"/>
    </source>
</evidence>
<organism evidence="7 9">
    <name type="scientific">Mammaliicoccus vitulinus</name>
    <dbReference type="NCBI Taxonomy" id="71237"/>
    <lineage>
        <taxon>Bacteria</taxon>
        <taxon>Bacillati</taxon>
        <taxon>Bacillota</taxon>
        <taxon>Bacilli</taxon>
        <taxon>Bacillales</taxon>
        <taxon>Staphylococcaceae</taxon>
        <taxon>Mammaliicoccus</taxon>
    </lineage>
</organism>
<dbReference type="EC" id="5.4.4.2" evidence="3"/>
<dbReference type="GeneID" id="64115908"/>
<feature type="domain" description="Chorismate-utilising enzyme C-terminal" evidence="6">
    <location>
        <begin position="186"/>
        <end position="439"/>
    </location>
</feature>
<dbReference type="Pfam" id="PF00425">
    <property type="entry name" value="Chorismate_bind"/>
    <property type="match status" value="1"/>
</dbReference>
<reference evidence="7 9" key="1">
    <citation type="journal article" date="2016" name="Front. Microbiol.">
        <title>Comprehensive Phylogenetic Analysis of Bovine Non-aureus Staphylococci Species Based on Whole-Genome Sequencing.</title>
        <authorList>
            <person name="Naushad S."/>
            <person name="Barkema H.W."/>
            <person name="Luby C."/>
            <person name="Condas L.A."/>
            <person name="Nobrega D.B."/>
            <person name="Carson D.A."/>
            <person name="De Buck J."/>
        </authorList>
    </citation>
    <scope>NUCLEOTIDE SEQUENCE [LARGE SCALE GENOMIC DNA]</scope>
    <source>
        <strain evidence="7 9">SNUC 2204</strain>
    </source>
</reference>
<dbReference type="STRING" id="1167632.GCA_000286335_00929"/>
<gene>
    <name evidence="7" type="ORF">BU072_01595</name>
    <name evidence="8" type="ORF">I6J37_00925</name>
</gene>
<keyword evidence="4 8" id="KW-0413">Isomerase</keyword>
<evidence type="ECO:0000256" key="1">
    <source>
        <dbReference type="ARBA" id="ARBA00000799"/>
    </source>
</evidence>
<dbReference type="OrthoDB" id="9803598at2"/>
<reference evidence="8 10" key="3">
    <citation type="submission" date="2021-02" db="EMBL/GenBank/DDBJ databases">
        <title>FDA dAtabase for Regulatory Grade micrObial Sequences (FDA-ARGOS): Supporting development and validation of Infectious Disease Dx tests.</title>
        <authorList>
            <person name="Sproer C."/>
            <person name="Gronow S."/>
            <person name="Severitt S."/>
            <person name="Schroder I."/>
            <person name="Tallon L."/>
            <person name="Sadzewicz L."/>
            <person name="Zhao X."/>
            <person name="Boylan J."/>
            <person name="Ott S."/>
            <person name="Bowen H."/>
            <person name="Vavikolanu K."/>
            <person name="Mehta A."/>
            <person name="Aluvathingal J."/>
            <person name="Nadendla S."/>
            <person name="Lowell S."/>
            <person name="Myers T."/>
            <person name="Yan Y."/>
            <person name="Sichtig H."/>
        </authorList>
    </citation>
    <scope>NUCLEOTIDE SEQUENCE [LARGE SCALE GENOMIC DNA]</scope>
    <source>
        <strain evidence="8 10">FDAARGOS_1207</strain>
    </source>
</reference>
<dbReference type="Gene3D" id="3.60.120.10">
    <property type="entry name" value="Anthranilate synthase"/>
    <property type="match status" value="1"/>
</dbReference>
<proteinExistence type="inferred from homology"/>
<evidence type="ECO:0000259" key="6">
    <source>
        <dbReference type="Pfam" id="PF00425"/>
    </source>
</evidence>
<reference evidence="7" key="2">
    <citation type="submission" date="2018-03" db="EMBL/GenBank/DDBJ databases">
        <authorList>
            <person name="Keele B.F."/>
        </authorList>
    </citation>
    <scope>NUCLEOTIDE SEQUENCE</scope>
    <source>
        <strain evidence="7">SNUC 2204</strain>
    </source>
</reference>
<evidence type="ECO:0000256" key="3">
    <source>
        <dbReference type="ARBA" id="ARBA00012824"/>
    </source>
</evidence>
<comment type="catalytic activity">
    <reaction evidence="1">
        <text>chorismate = isochorismate</text>
        <dbReference type="Rhea" id="RHEA:18985"/>
        <dbReference type="ChEBI" id="CHEBI:29748"/>
        <dbReference type="ChEBI" id="CHEBI:29780"/>
        <dbReference type="EC" id="5.4.4.2"/>
    </reaction>
</comment>
<protein>
    <recommendedName>
        <fullName evidence="3">isochorismate synthase</fullName>
        <ecNumber evidence="3">5.4.4.2</ecNumber>
    </recommendedName>
    <alternativeName>
        <fullName evidence="5">Isochorismate mutase</fullName>
    </alternativeName>
</protein>
<keyword evidence="10" id="KW-1185">Reference proteome</keyword>
<dbReference type="EMBL" id="PZFK01000003">
    <property type="protein sequence ID" value="PTI30705.1"/>
    <property type="molecule type" value="Genomic_DNA"/>
</dbReference>
<dbReference type="GO" id="GO:0009697">
    <property type="term" value="P:salicylic acid biosynthetic process"/>
    <property type="evidence" value="ECO:0007669"/>
    <property type="project" value="TreeGrafter"/>
</dbReference>
<dbReference type="RefSeq" id="WP_016911632.1">
    <property type="nucleotide sequence ID" value="NZ_BMDF01000003.1"/>
</dbReference>
<dbReference type="GO" id="GO:0008909">
    <property type="term" value="F:isochorismate synthase activity"/>
    <property type="evidence" value="ECO:0007669"/>
    <property type="project" value="UniProtKB-EC"/>
</dbReference>
<name>A0A2T4PW31_9STAP</name>
<dbReference type="NCBIfam" id="TIGR00543">
    <property type="entry name" value="isochor_syn"/>
    <property type="match status" value="1"/>
</dbReference>
<evidence type="ECO:0000313" key="10">
    <source>
        <dbReference type="Proteomes" id="UP000627155"/>
    </source>
</evidence>
<accession>A0A2T4PW31</accession>
<sequence>MALKKDLKQKMISEIDGNKNYISVEIELQYQPDLIHLLREEINYIGQRFYYKSKDYKLEMCGIGYLLEARYSHLEHDEIYEYWQNIKEQLNTMVFHEDKHHLKFFGGFQFSEHSLTNEWKDFGMSHFVLPKFMITKENGRCYLTYTDHSHKFDIDNIEEILNIVESKAQARTVSEPKMVANKDIQSEEWKALVTKVVALMNESVALQKVVLARRRKIEFQDNVDVEDALQRSLDSNEASYLLLFESGKSQFISQTPEQLCQIENGKLYTNAIAGTIARTEDESENNILKDELLNDSKNQFEHRYVVDSIIHDIQSFTKQLEYDKKPTILTNKHLYHLYTKIQADLLSENVLEIVNQLHPTPALGGFPKVEAIKFIEHEEFGTRGFYGSPLGYIDLENNGEFIVSIRSMLVKGKTATLYSGCGIVKDSNAISEFEETDLKFKPMLKALGVM</sequence>
<dbReference type="AlphaFoldDB" id="A0A2T4PW31"/>
<dbReference type="PANTHER" id="PTHR42839:SF1">
    <property type="entry name" value="ISOCHORISMATE SYNTHASE MENF"/>
    <property type="match status" value="1"/>
</dbReference>
<evidence type="ECO:0000313" key="9">
    <source>
        <dbReference type="Proteomes" id="UP000241209"/>
    </source>
</evidence>
<evidence type="ECO:0000256" key="4">
    <source>
        <dbReference type="ARBA" id="ARBA00023235"/>
    </source>
</evidence>